<dbReference type="Gene3D" id="1.10.287.1490">
    <property type="match status" value="1"/>
</dbReference>
<dbReference type="InterPro" id="IPR018247">
    <property type="entry name" value="EF_Hand_1_Ca_BS"/>
</dbReference>
<dbReference type="InterPro" id="IPR002048">
    <property type="entry name" value="EF_hand_dom"/>
</dbReference>
<feature type="domain" description="EH" evidence="4">
    <location>
        <begin position="131"/>
        <end position="219"/>
    </location>
</feature>
<evidence type="ECO:0000256" key="3">
    <source>
        <dbReference type="SAM" id="MobiDB-lite"/>
    </source>
</evidence>
<dbReference type="InterPro" id="IPR011992">
    <property type="entry name" value="EF-hand-dom_pair"/>
</dbReference>
<feature type="compositionally biased region" description="Low complexity" evidence="3">
    <location>
        <begin position="766"/>
        <end position="793"/>
    </location>
</feature>
<dbReference type="SUPFAM" id="SSF57997">
    <property type="entry name" value="Tropomyosin"/>
    <property type="match status" value="1"/>
</dbReference>
<dbReference type="Pfam" id="PF12763">
    <property type="entry name" value="EH"/>
    <property type="match status" value="3"/>
</dbReference>
<dbReference type="GO" id="GO:0045296">
    <property type="term" value="F:cadherin binding"/>
    <property type="evidence" value="ECO:0007669"/>
    <property type="project" value="TreeGrafter"/>
</dbReference>
<feature type="region of interest" description="Disordered" evidence="3">
    <location>
        <begin position="915"/>
        <end position="1034"/>
    </location>
</feature>
<feature type="compositionally biased region" description="Low complexity" evidence="3">
    <location>
        <begin position="946"/>
        <end position="957"/>
    </location>
</feature>
<dbReference type="InterPro" id="IPR000261">
    <property type="entry name" value="EH_dom"/>
</dbReference>
<dbReference type="PANTHER" id="PTHR11216">
    <property type="entry name" value="EH DOMAIN"/>
    <property type="match status" value="1"/>
</dbReference>
<name>A0A336MBY1_CULSO</name>
<protein>
    <submittedName>
        <fullName evidence="6">CSON014849 protein</fullName>
    </submittedName>
</protein>
<feature type="region of interest" description="Disordered" evidence="3">
    <location>
        <begin position="805"/>
        <end position="847"/>
    </location>
</feature>
<evidence type="ECO:0000256" key="1">
    <source>
        <dbReference type="ARBA" id="ARBA00022837"/>
    </source>
</evidence>
<sequence>MDEVKLKQIAGQHGETYEGYFLMVDTDHTGIIQAAPAAKFLMKSGLSDVILSRIWDLSDPNGRGCLDKLGFYTALKLIALTQNGEQMKVANLAMETKAPKLGEIPNNIKQMINRVQCIPVGTIDWSIQPQDRVKYEGIFESLNPENGIIPGNKVRGKLMESKLPLEILGRIWDLADQDKDGSLDKHEFVVAWHLVVIALGRRIVPDKLPPVLHKTAKPSTDEFVAVFPDRISPPPAVPPLPAVLQKQGVPGRPPVPSQPASASLIDIGGPLLSSSQIVPPTTEWVVTTMQKLRYDEIFEKSDQDHDGLVSGGEIKDVFLKSGLPTKVLAEIWNLCDTSSCGKLTREQFALAMWMVERKQKENIDPPKQLAPNMIPPSLRPKVVVPPPTMAASAISAPLISGLPPSTMPLIPDDPPQPTYSNPELQMISEDIQKLAKERRQLELEVAQKEADIKIKGGEVRSLESELKTLAATLKQLEYQKGEAQKRIDDLRSQKEEFDHIIHETKQELDEINMEVDKVREQCHKQEEVLKETESEVDIKRAELQKLKEEEQELQKESDDSQRKLELLSRILQDTQLQISQVKAMLTQLEETKRQMTDSLALCKAAIEQNDPGSVPDYSLNLEPELHDAKKLLEDKPDPTLSPEKPAPVASNVSNNGFQERFDTNDSWDTPATGGFGFDDSFSNSFTPKPAATANDPFAPAAGTTTTKSDAFDPFASLHAPKTAAEAMALTPSPSRPGPPGRPESPSPALPPKKAKPMRPPPPRPAQGPTRSKSPASDAFGDSFSGNSSGFANFADFDNKQIHISSQVQMSSSQLRMPSPSPVQVTSQTLPHQKTSQKTGDNPFSDDPFKNYRYEDVFNIEDPFADEGPAVKETFPEPTTIDITNNNNNNIQDFFKTLPNRPTNFFDDFDDDFTSKTLSNGNSKKKSNTTNSDPFGDKKFSSGTLINNNSTGFNDNFNPKNMFGDDPFKMDSSVKSSKNSSGFGDFDDNFNTSSPIKKETKPEKRNSLNKGYAKPNIKPRPPQDTSHISKQDFSDDQKFLDDIAVAIERSKLEK</sequence>
<dbReference type="OMA" id="AMYLVRQ"/>
<feature type="compositionally biased region" description="Basic and acidic residues" evidence="3">
    <location>
        <begin position="995"/>
        <end position="1005"/>
    </location>
</feature>
<feature type="domain" description="EH" evidence="4">
    <location>
        <begin position="290"/>
        <end position="380"/>
    </location>
</feature>
<dbReference type="SMART" id="SM00054">
    <property type="entry name" value="EFh"/>
    <property type="match status" value="4"/>
</dbReference>
<feature type="compositionally biased region" description="Pro residues" evidence="3">
    <location>
        <begin position="733"/>
        <end position="750"/>
    </location>
</feature>
<dbReference type="Gene3D" id="1.10.238.10">
    <property type="entry name" value="EF-hand"/>
    <property type="match status" value="3"/>
</dbReference>
<dbReference type="GO" id="GO:0016197">
    <property type="term" value="P:endosomal transport"/>
    <property type="evidence" value="ECO:0007669"/>
    <property type="project" value="TreeGrafter"/>
</dbReference>
<dbReference type="AlphaFoldDB" id="A0A336MBY1"/>
<feature type="compositionally biased region" description="Low complexity" evidence="3">
    <location>
        <begin position="677"/>
        <end position="701"/>
    </location>
</feature>
<feature type="compositionally biased region" description="Polar residues" evidence="3">
    <location>
        <begin position="805"/>
        <end position="841"/>
    </location>
</feature>
<dbReference type="CDD" id="cd00052">
    <property type="entry name" value="EH"/>
    <property type="match status" value="3"/>
</dbReference>
<evidence type="ECO:0000313" key="6">
    <source>
        <dbReference type="EMBL" id="SSX27795.1"/>
    </source>
</evidence>
<dbReference type="PROSITE" id="PS50222">
    <property type="entry name" value="EF_HAND_2"/>
    <property type="match status" value="2"/>
</dbReference>
<evidence type="ECO:0000259" key="4">
    <source>
        <dbReference type="PROSITE" id="PS50031"/>
    </source>
</evidence>
<feature type="domain" description="EH" evidence="4">
    <location>
        <begin position="13"/>
        <end position="108"/>
    </location>
</feature>
<dbReference type="PROSITE" id="PS50031">
    <property type="entry name" value="EH"/>
    <property type="match status" value="3"/>
</dbReference>
<feature type="domain" description="EF-hand" evidence="5">
    <location>
        <begin position="289"/>
        <end position="324"/>
    </location>
</feature>
<proteinExistence type="predicted"/>
<dbReference type="GO" id="GO:0005509">
    <property type="term" value="F:calcium ion binding"/>
    <property type="evidence" value="ECO:0007669"/>
    <property type="project" value="InterPro"/>
</dbReference>
<feature type="region of interest" description="Disordered" evidence="3">
    <location>
        <begin position="633"/>
        <end position="793"/>
    </location>
</feature>
<dbReference type="EMBL" id="UFQT01000879">
    <property type="protein sequence ID" value="SSX27795.1"/>
    <property type="molecule type" value="Genomic_DNA"/>
</dbReference>
<feature type="domain" description="EF-hand" evidence="5">
    <location>
        <begin position="163"/>
        <end position="198"/>
    </location>
</feature>
<evidence type="ECO:0000259" key="5">
    <source>
        <dbReference type="PROSITE" id="PS50222"/>
    </source>
</evidence>
<keyword evidence="1" id="KW-0106">Calcium</keyword>
<accession>A0A336MBY1</accession>
<dbReference type="SUPFAM" id="SSF47473">
    <property type="entry name" value="EF-hand"/>
    <property type="match status" value="3"/>
</dbReference>
<keyword evidence="2" id="KW-0175">Coiled coil</keyword>
<reference evidence="6" key="1">
    <citation type="submission" date="2018-07" db="EMBL/GenBank/DDBJ databases">
        <authorList>
            <person name="Quirk P.G."/>
            <person name="Krulwich T.A."/>
        </authorList>
    </citation>
    <scope>NUCLEOTIDE SEQUENCE</scope>
</reference>
<dbReference type="GO" id="GO:0030132">
    <property type="term" value="C:clathrin coat of coated pit"/>
    <property type="evidence" value="ECO:0007669"/>
    <property type="project" value="TreeGrafter"/>
</dbReference>
<dbReference type="GO" id="GO:0006897">
    <property type="term" value="P:endocytosis"/>
    <property type="evidence" value="ECO:0007669"/>
    <property type="project" value="TreeGrafter"/>
</dbReference>
<dbReference type="VEuPathDB" id="VectorBase:CSON014849"/>
<feature type="coiled-coil region" evidence="2">
    <location>
        <begin position="424"/>
        <end position="598"/>
    </location>
</feature>
<organism evidence="6">
    <name type="scientific">Culicoides sonorensis</name>
    <name type="common">Biting midge</name>
    <dbReference type="NCBI Taxonomy" id="179676"/>
    <lineage>
        <taxon>Eukaryota</taxon>
        <taxon>Metazoa</taxon>
        <taxon>Ecdysozoa</taxon>
        <taxon>Arthropoda</taxon>
        <taxon>Hexapoda</taxon>
        <taxon>Insecta</taxon>
        <taxon>Pterygota</taxon>
        <taxon>Neoptera</taxon>
        <taxon>Endopterygota</taxon>
        <taxon>Diptera</taxon>
        <taxon>Nematocera</taxon>
        <taxon>Chironomoidea</taxon>
        <taxon>Ceratopogonidae</taxon>
        <taxon>Ceratopogoninae</taxon>
        <taxon>Culicoides</taxon>
        <taxon>Monoculicoides</taxon>
    </lineage>
</organism>
<dbReference type="PANTHER" id="PTHR11216:SF176">
    <property type="entry name" value="EPIDERMAL GROWTH FACTOR RECEPTOR PATHWAY SUBSTRATE CLONE 15, ISOFORM A"/>
    <property type="match status" value="1"/>
</dbReference>
<gene>
    <name evidence="6" type="primary">CSON014849</name>
</gene>
<dbReference type="SMART" id="SM00027">
    <property type="entry name" value="EH"/>
    <property type="match status" value="3"/>
</dbReference>
<evidence type="ECO:0000256" key="2">
    <source>
        <dbReference type="SAM" id="Coils"/>
    </source>
</evidence>
<dbReference type="PROSITE" id="PS00018">
    <property type="entry name" value="EF_HAND_1"/>
    <property type="match status" value="2"/>
</dbReference>
<feature type="compositionally biased region" description="Low complexity" evidence="3">
    <location>
        <begin position="915"/>
        <end position="931"/>
    </location>
</feature>